<dbReference type="InParanoid" id="A0A5C3P0M2"/>
<dbReference type="EMBL" id="ML211412">
    <property type="protein sequence ID" value="TFK83216.1"/>
    <property type="molecule type" value="Genomic_DNA"/>
</dbReference>
<feature type="signal peptide" evidence="1">
    <location>
        <begin position="1"/>
        <end position="20"/>
    </location>
</feature>
<evidence type="ECO:0000256" key="1">
    <source>
        <dbReference type="SAM" id="SignalP"/>
    </source>
</evidence>
<dbReference type="STRING" id="1314778.A0A5C3P0M2"/>
<dbReference type="InterPro" id="IPR032675">
    <property type="entry name" value="LRR_dom_sf"/>
</dbReference>
<feature type="chain" id="PRO_5022841872" description="F-box domain-containing protein" evidence="1">
    <location>
        <begin position="21"/>
        <end position="557"/>
    </location>
</feature>
<dbReference type="AlphaFoldDB" id="A0A5C3P0M2"/>
<keyword evidence="1" id="KW-0732">Signal</keyword>
<evidence type="ECO:0008006" key="4">
    <source>
        <dbReference type="Google" id="ProtNLM"/>
    </source>
</evidence>
<reference evidence="2 3" key="1">
    <citation type="journal article" date="2019" name="Nat. Ecol. Evol.">
        <title>Megaphylogeny resolves global patterns of mushroom evolution.</title>
        <authorList>
            <person name="Varga T."/>
            <person name="Krizsan K."/>
            <person name="Foldi C."/>
            <person name="Dima B."/>
            <person name="Sanchez-Garcia M."/>
            <person name="Sanchez-Ramirez S."/>
            <person name="Szollosi G.J."/>
            <person name="Szarkandi J.G."/>
            <person name="Papp V."/>
            <person name="Albert L."/>
            <person name="Andreopoulos W."/>
            <person name="Angelini C."/>
            <person name="Antonin V."/>
            <person name="Barry K.W."/>
            <person name="Bougher N.L."/>
            <person name="Buchanan P."/>
            <person name="Buyck B."/>
            <person name="Bense V."/>
            <person name="Catcheside P."/>
            <person name="Chovatia M."/>
            <person name="Cooper J."/>
            <person name="Damon W."/>
            <person name="Desjardin D."/>
            <person name="Finy P."/>
            <person name="Geml J."/>
            <person name="Haridas S."/>
            <person name="Hughes K."/>
            <person name="Justo A."/>
            <person name="Karasinski D."/>
            <person name="Kautmanova I."/>
            <person name="Kiss B."/>
            <person name="Kocsube S."/>
            <person name="Kotiranta H."/>
            <person name="LaButti K.M."/>
            <person name="Lechner B.E."/>
            <person name="Liimatainen K."/>
            <person name="Lipzen A."/>
            <person name="Lukacs Z."/>
            <person name="Mihaltcheva S."/>
            <person name="Morgado L.N."/>
            <person name="Niskanen T."/>
            <person name="Noordeloos M.E."/>
            <person name="Ohm R.A."/>
            <person name="Ortiz-Santana B."/>
            <person name="Ovrebo C."/>
            <person name="Racz N."/>
            <person name="Riley R."/>
            <person name="Savchenko A."/>
            <person name="Shiryaev A."/>
            <person name="Soop K."/>
            <person name="Spirin V."/>
            <person name="Szebenyi C."/>
            <person name="Tomsovsky M."/>
            <person name="Tulloss R.E."/>
            <person name="Uehling J."/>
            <person name="Grigoriev I.V."/>
            <person name="Vagvolgyi C."/>
            <person name="Papp T."/>
            <person name="Martin F.M."/>
            <person name="Miettinen O."/>
            <person name="Hibbett D.S."/>
            <person name="Nagy L.G."/>
        </authorList>
    </citation>
    <scope>NUCLEOTIDE SEQUENCE [LARGE SCALE GENOMIC DNA]</scope>
    <source>
        <strain evidence="2 3">HHB13444</strain>
    </source>
</reference>
<proteinExistence type="predicted"/>
<accession>A0A5C3P0M2</accession>
<dbReference type="SUPFAM" id="SSF52047">
    <property type="entry name" value="RNI-like"/>
    <property type="match status" value="1"/>
</dbReference>
<evidence type="ECO:0000313" key="3">
    <source>
        <dbReference type="Proteomes" id="UP000308197"/>
    </source>
</evidence>
<gene>
    <name evidence="2" type="ORF">K466DRAFT_655348</name>
</gene>
<dbReference type="Proteomes" id="UP000308197">
    <property type="component" value="Unassembled WGS sequence"/>
</dbReference>
<dbReference type="Gene3D" id="3.80.10.10">
    <property type="entry name" value="Ribonuclease Inhibitor"/>
    <property type="match status" value="1"/>
</dbReference>
<organism evidence="2 3">
    <name type="scientific">Polyporus arcularius HHB13444</name>
    <dbReference type="NCBI Taxonomy" id="1314778"/>
    <lineage>
        <taxon>Eukaryota</taxon>
        <taxon>Fungi</taxon>
        <taxon>Dikarya</taxon>
        <taxon>Basidiomycota</taxon>
        <taxon>Agaricomycotina</taxon>
        <taxon>Agaricomycetes</taxon>
        <taxon>Polyporales</taxon>
        <taxon>Polyporaceae</taxon>
        <taxon>Polyporus</taxon>
    </lineage>
</organism>
<evidence type="ECO:0000313" key="2">
    <source>
        <dbReference type="EMBL" id="TFK83216.1"/>
    </source>
</evidence>
<sequence length="557" mass="62603">MNALLCSQALVLLNLDLLHAILHNFARQEPLASQWPSNPDENKPGDHEKALARAARVCKLWTEPSLRILWRSMTRLLPLFQVLPTFTQIPTKARYVLTARITPEHWQRFREYASRIRELRYDGSDDNLLSKSSAFPHIMHRLQHERSHLVPRMRTLSYALAGLHKASLLLLLSPTLEKLELCCTNVTETGDWSNAAQGAALDLLVDAVCTSCPSLRELKLRFLRSPLPLHTAASGLTNLRTLELPDSLEITDIATLHALAALPQLEALHDLRLKLPRGRSSPLVSGFRSLKDLSLIGDADDVLKFLQSVLSSLERVDITSSGLLSSWLRAYRSIAPLLKFAQELVIQHAPVKDDSDISEVEITELLQPLFQIRNMQSFCLVLRTVGLVADDDMFETVAKSWPCLTQLWLDVDPSLSTPTFLALSAFATHCPALRTLVLPHVDHAALAFVIHELKPPHPQTSLRRLSFSSTGRLRIGDPRAAAELLIKMFPMLDVHASAMLPHRARTLVDEVRSFAYLNRELQREDGAVLWGSVLSEVKNIQDGELRIEEGYYTEFMT</sequence>
<keyword evidence="3" id="KW-1185">Reference proteome</keyword>
<name>A0A5C3P0M2_9APHY</name>
<protein>
    <recommendedName>
        <fullName evidence="4">F-box domain-containing protein</fullName>
    </recommendedName>
</protein>